<accession>A0A0E0AFB5</accession>
<sequence>MPGPSMTQMQSKIYPDAKQITGGSFCSEIAIDFNCHCTASRAAHQRKMGTSMARTWPRS</sequence>
<protein>
    <submittedName>
        <fullName evidence="1">Uncharacterized protein</fullName>
    </submittedName>
</protein>
<dbReference type="HOGENOM" id="CLU_2964658_0_0_1"/>
<evidence type="ECO:0000313" key="1">
    <source>
        <dbReference type="EnsemblPlants" id="OGLUM07G01360.1"/>
    </source>
</evidence>
<reference evidence="1" key="1">
    <citation type="submission" date="2015-04" db="UniProtKB">
        <authorList>
            <consortium name="EnsemblPlants"/>
        </authorList>
    </citation>
    <scope>IDENTIFICATION</scope>
</reference>
<dbReference type="Proteomes" id="UP000026961">
    <property type="component" value="Chromosome 7"/>
</dbReference>
<dbReference type="EnsemblPlants" id="OGLUM07G01360.1">
    <property type="protein sequence ID" value="OGLUM07G01360.1"/>
    <property type="gene ID" value="OGLUM07G01360"/>
</dbReference>
<reference evidence="1" key="2">
    <citation type="submission" date="2018-05" db="EMBL/GenBank/DDBJ databases">
        <title>OgluRS3 (Oryza glumaepatula Reference Sequence Version 3).</title>
        <authorList>
            <person name="Zhang J."/>
            <person name="Kudrna D."/>
            <person name="Lee S."/>
            <person name="Talag J."/>
            <person name="Welchert J."/>
            <person name="Wing R.A."/>
        </authorList>
    </citation>
    <scope>NUCLEOTIDE SEQUENCE [LARGE SCALE GENOMIC DNA]</scope>
</reference>
<keyword evidence="2" id="KW-1185">Reference proteome</keyword>
<dbReference type="AlphaFoldDB" id="A0A0E0AFB5"/>
<evidence type="ECO:0000313" key="2">
    <source>
        <dbReference type="Proteomes" id="UP000026961"/>
    </source>
</evidence>
<organism evidence="1">
    <name type="scientific">Oryza glumipatula</name>
    <dbReference type="NCBI Taxonomy" id="40148"/>
    <lineage>
        <taxon>Eukaryota</taxon>
        <taxon>Viridiplantae</taxon>
        <taxon>Streptophyta</taxon>
        <taxon>Embryophyta</taxon>
        <taxon>Tracheophyta</taxon>
        <taxon>Spermatophyta</taxon>
        <taxon>Magnoliopsida</taxon>
        <taxon>Liliopsida</taxon>
        <taxon>Poales</taxon>
        <taxon>Poaceae</taxon>
        <taxon>BOP clade</taxon>
        <taxon>Oryzoideae</taxon>
        <taxon>Oryzeae</taxon>
        <taxon>Oryzinae</taxon>
        <taxon>Oryza</taxon>
    </lineage>
</organism>
<dbReference type="Gramene" id="OGLUM07G01360.1">
    <property type="protein sequence ID" value="OGLUM07G01360.1"/>
    <property type="gene ID" value="OGLUM07G01360"/>
</dbReference>
<name>A0A0E0AFB5_9ORYZ</name>
<proteinExistence type="predicted"/>